<keyword evidence="1" id="KW-0732">Signal</keyword>
<evidence type="ECO:0000313" key="4">
    <source>
        <dbReference type="RefSeq" id="XP_035444507.2"/>
    </source>
</evidence>
<dbReference type="Proteomes" id="UP000829999">
    <property type="component" value="Chromosome 15"/>
</dbReference>
<feature type="signal peptide" evidence="1">
    <location>
        <begin position="1"/>
        <end position="17"/>
    </location>
</feature>
<dbReference type="AlphaFoldDB" id="A0A9R0D8M6"/>
<evidence type="ECO:0000313" key="3">
    <source>
        <dbReference type="RefSeq" id="XP_035444499.2"/>
    </source>
</evidence>
<feature type="chain" id="PRO_5044700517" evidence="1">
    <location>
        <begin position="18"/>
        <end position="838"/>
    </location>
</feature>
<dbReference type="OrthoDB" id="10256829at2759"/>
<organism evidence="2 4">
    <name type="scientific">Spodoptera frugiperda</name>
    <name type="common">Fall armyworm</name>
    <dbReference type="NCBI Taxonomy" id="7108"/>
    <lineage>
        <taxon>Eukaryota</taxon>
        <taxon>Metazoa</taxon>
        <taxon>Ecdysozoa</taxon>
        <taxon>Arthropoda</taxon>
        <taxon>Hexapoda</taxon>
        <taxon>Insecta</taxon>
        <taxon>Pterygota</taxon>
        <taxon>Neoptera</taxon>
        <taxon>Endopterygota</taxon>
        <taxon>Lepidoptera</taxon>
        <taxon>Glossata</taxon>
        <taxon>Ditrysia</taxon>
        <taxon>Noctuoidea</taxon>
        <taxon>Noctuidae</taxon>
        <taxon>Amphipyrinae</taxon>
        <taxon>Spodoptera</taxon>
    </lineage>
</organism>
<name>A0A9R0D8M6_SPOFR</name>
<sequence length="838" mass="91513">MIWLPIFLVAAVGCVSGQETAQTRVASSLSECYSSPYFLDRNNLPPVTMPVLIDVIRKIEDNTTTLNLREITTLLLHTYRQDGIQFHQPENSVASANVLPFAPTFHSFHRNRLLLTKLLPENRLTLSADTLPSVLKCALHHMLSTTVDTRVRGDESSCSQLSQYRALRTARSGRSISDDVEIMKPSDLRSANKNGKMRQYDPNNDVEFGNMGVGSMSERQVAESTCPLLGGVVDTPWGAVSAGNLIAGIATGAQPQVVNIMQLVRDASPVNYRNVQQTVNSLFPATLSGDLAEAVLIQGTERGSSSISIGTAGGWNSTQARRHFMLQNRINVEMTDPEIRGGIDGFVLGSNVVAQLGIASNMKLSQLLDMYYSPRNGALDPNLRACNRRESLNRFVTNEQLVSETNAFAAALDTNMPLRGTIIGGLDQLVTSAVTNLRSYTNDVLNDLNCDASQSQSNNFRTKTNLYIVLDSSWQYQTVMPAIAYLVDSIEVGKFGSSITLLSAFDGSVVVNTTFSPADFYAEYNALRHTSMTAGISFENSLSNVKLMMQQRVVDESSRNYVGGNSSVLLYLINGNLPISDRAWEQANDINKTLPDLRVLFATTTNQFDSLYSFVRDMYKDIFTVSLNSVGTGVDTAMAPILQRIQSIGRRVVNPACGVSFTGGSSGARTFDDYVEPGYVNYYRISPNYFFGYNENRRIRVSRTSSGIGGLVVCHSRTVEQPRRDNSTVLIEGSENNPITCQTLNTGNVEIGMQNLCDGWDSTSSCPPFYMSVESDTGLAAGGLSSASAACTDPNCRFPYNIRYAIQVDELGCYNGASSLAASFLVLLSALYLTLYGS</sequence>
<evidence type="ECO:0000313" key="2">
    <source>
        <dbReference type="Proteomes" id="UP000829999"/>
    </source>
</evidence>
<protein>
    <submittedName>
        <fullName evidence="3 4">Uncharacterized protein LOC118272230</fullName>
    </submittedName>
</protein>
<dbReference type="RefSeq" id="XP_035444499.2">
    <property type="nucleotide sequence ID" value="XM_035588606.2"/>
</dbReference>
<keyword evidence="2" id="KW-1185">Reference proteome</keyword>
<dbReference type="RefSeq" id="XP_035444507.2">
    <property type="nucleotide sequence ID" value="XM_035588614.2"/>
</dbReference>
<accession>A0A9R0D8M6</accession>
<gene>
    <name evidence="3 4" type="primary">LOC118272230</name>
</gene>
<proteinExistence type="predicted"/>
<dbReference type="GeneID" id="118272230"/>
<reference evidence="3 4" key="1">
    <citation type="submission" date="2025-04" db="UniProtKB">
        <authorList>
            <consortium name="RefSeq"/>
        </authorList>
    </citation>
    <scope>IDENTIFICATION</scope>
    <source>
        <tissue evidence="3 4">Whole larval tissue</tissue>
    </source>
</reference>
<evidence type="ECO:0000256" key="1">
    <source>
        <dbReference type="SAM" id="SignalP"/>
    </source>
</evidence>